<feature type="domain" description="Siroheme decarboxylase AsnC-like ligand binding" evidence="6">
    <location>
        <begin position="70"/>
        <end position="161"/>
    </location>
</feature>
<evidence type="ECO:0000313" key="9">
    <source>
        <dbReference type="Proteomes" id="UP000182108"/>
    </source>
</evidence>
<name>A0A0K6IWI3_9PROT</name>
<dbReference type="Pfam" id="PF17805">
    <property type="entry name" value="AsnC_trans_reg2"/>
    <property type="match status" value="1"/>
</dbReference>
<accession>A0A0K6IWI3</accession>
<dbReference type="Pfam" id="PF22451">
    <property type="entry name" value="NirdL-like_HTH"/>
    <property type="match status" value="1"/>
</dbReference>
<keyword evidence="1" id="KW-0456">Lyase</keyword>
<dbReference type="InterPro" id="IPR040523">
    <property type="entry name" value="AsnC_trans_reg2"/>
</dbReference>
<dbReference type="AlphaFoldDB" id="A0A0K6IWI3"/>
<dbReference type="InterPro" id="IPR053953">
    <property type="entry name" value="NirdL-like_HTH"/>
</dbReference>
<dbReference type="EC" id="4.1.1.111" evidence="4"/>
<dbReference type="GO" id="GO:0016829">
    <property type="term" value="F:lyase activity"/>
    <property type="evidence" value="ECO:0007669"/>
    <property type="project" value="UniProtKB-KW"/>
</dbReference>
<comment type="pathway">
    <text evidence="2">Porphyrin-containing compound metabolism.</text>
</comment>
<gene>
    <name evidence="8" type="ORF">Ga0061068_11031</name>
</gene>
<evidence type="ECO:0000256" key="4">
    <source>
        <dbReference type="ARBA" id="ARBA00023471"/>
    </source>
</evidence>
<comment type="similarity">
    <text evidence="3">Belongs to the Ahb/Nir family.</text>
</comment>
<evidence type="ECO:0000313" key="8">
    <source>
        <dbReference type="EMBL" id="CUB07677.1"/>
    </source>
</evidence>
<feature type="domain" description="Siroheme decarboxylase NirL-like HTH" evidence="7">
    <location>
        <begin position="13"/>
        <end position="59"/>
    </location>
</feature>
<evidence type="ECO:0000256" key="2">
    <source>
        <dbReference type="ARBA" id="ARBA00023444"/>
    </source>
</evidence>
<sequence>MNGEAPFVPDERDRALMLATQEGLPLAVRPYHALAERLGWAPEEVFARLARLHAVGVIRRIAAAPNHYALGYVANGMSVWDVDDEYVDDLGRWLAEQGEVSHCYRRPRAPPLWRYNLFAMFHARERVEVERAVASVAALLAARFPGAVRAHEVLFSSRILKKTGVRLDF</sequence>
<evidence type="ECO:0000259" key="6">
    <source>
        <dbReference type="Pfam" id="PF17805"/>
    </source>
</evidence>
<dbReference type="PANTHER" id="PTHR43413">
    <property type="entry name" value="TRANSCRIPTIONAL REGULATOR, ASNC FAMILY"/>
    <property type="match status" value="1"/>
</dbReference>
<dbReference type="RefSeq" id="WP_055423954.1">
    <property type="nucleotide sequence ID" value="NZ_CYHH01000010.1"/>
</dbReference>
<evidence type="ECO:0000259" key="7">
    <source>
        <dbReference type="Pfam" id="PF22451"/>
    </source>
</evidence>
<dbReference type="OrthoDB" id="9806536at2"/>
<dbReference type="EMBL" id="CYHH01000010">
    <property type="protein sequence ID" value="CUB07677.1"/>
    <property type="molecule type" value="Genomic_DNA"/>
</dbReference>
<protein>
    <recommendedName>
        <fullName evidence="4">siroheme decarboxylase</fullName>
        <ecNumber evidence="4">4.1.1.111</ecNumber>
    </recommendedName>
</protein>
<organism evidence="8 9">
    <name type="scientific">Tepidiphilus thermophilus</name>
    <dbReference type="NCBI Taxonomy" id="876478"/>
    <lineage>
        <taxon>Bacteria</taxon>
        <taxon>Pseudomonadati</taxon>
        <taxon>Pseudomonadota</taxon>
        <taxon>Hydrogenophilia</taxon>
        <taxon>Hydrogenophilales</taxon>
        <taxon>Hydrogenophilaceae</taxon>
        <taxon>Tepidiphilus</taxon>
    </lineage>
</organism>
<evidence type="ECO:0000256" key="3">
    <source>
        <dbReference type="ARBA" id="ARBA00023457"/>
    </source>
</evidence>
<dbReference type="PANTHER" id="PTHR43413:SF1">
    <property type="entry name" value="SIROHEME DECARBOXYLASE NIRL SUBUNIT"/>
    <property type="match status" value="1"/>
</dbReference>
<dbReference type="Proteomes" id="UP000182108">
    <property type="component" value="Unassembled WGS sequence"/>
</dbReference>
<reference evidence="9" key="1">
    <citation type="submission" date="2015-08" db="EMBL/GenBank/DDBJ databases">
        <authorList>
            <person name="Babu N.S."/>
            <person name="Beckwith C.J."/>
            <person name="Beseler K.G."/>
            <person name="Brison A."/>
            <person name="Carone J.V."/>
            <person name="Caskin T.P."/>
            <person name="Diamond M."/>
            <person name="Durham M.E."/>
            <person name="Foxe J.M."/>
            <person name="Go M."/>
            <person name="Henderson B.A."/>
            <person name="Jones I.B."/>
            <person name="McGettigan J.A."/>
            <person name="Micheletti S.J."/>
            <person name="Nasrallah M.E."/>
            <person name="Ortiz D."/>
            <person name="Piller C.R."/>
            <person name="Privatt S.R."/>
            <person name="Schneider S.L."/>
            <person name="Sharp S."/>
            <person name="Smith T.C."/>
            <person name="Stanton J.D."/>
            <person name="Ullery H.E."/>
            <person name="Wilson R.J."/>
            <person name="Serrano M.G."/>
            <person name="Buck G."/>
            <person name="Lee V."/>
            <person name="Wang Y."/>
            <person name="Carvalho R."/>
            <person name="Voegtly L."/>
            <person name="Shi R."/>
            <person name="Duckworth R."/>
            <person name="Johnson A."/>
            <person name="Loviza R."/>
            <person name="Walstead R."/>
            <person name="Shah Z."/>
            <person name="Kiflezghi M."/>
            <person name="Wade K."/>
            <person name="Ball S.L."/>
            <person name="Bradley K.W."/>
            <person name="Asai D.J."/>
            <person name="Bowman C.A."/>
            <person name="Russell D.A."/>
            <person name="Pope W.H."/>
            <person name="Jacobs-Sera D."/>
            <person name="Hendrix R.W."/>
            <person name="Hatfull G.F."/>
        </authorList>
    </citation>
    <scope>NUCLEOTIDE SEQUENCE [LARGE SCALE GENOMIC DNA]</scope>
    <source>
        <strain evidence="9">JCM 19170</strain>
    </source>
</reference>
<keyword evidence="8" id="KW-0238">DNA-binding</keyword>
<evidence type="ECO:0000256" key="1">
    <source>
        <dbReference type="ARBA" id="ARBA00023239"/>
    </source>
</evidence>
<dbReference type="InterPro" id="IPR050684">
    <property type="entry name" value="HTH-Siroheme_Decarb"/>
</dbReference>
<keyword evidence="9" id="KW-1185">Reference proteome</keyword>
<comment type="catalytic activity">
    <reaction evidence="5">
        <text>siroheme + 2 H(+) = 12,18-didecarboxysiroheme + 2 CO2</text>
        <dbReference type="Rhea" id="RHEA:19093"/>
        <dbReference type="ChEBI" id="CHEBI:15378"/>
        <dbReference type="ChEBI" id="CHEBI:16526"/>
        <dbReference type="ChEBI" id="CHEBI:60052"/>
        <dbReference type="ChEBI" id="CHEBI:140497"/>
        <dbReference type="EC" id="4.1.1.111"/>
    </reaction>
</comment>
<dbReference type="GO" id="GO:0003677">
    <property type="term" value="F:DNA binding"/>
    <property type="evidence" value="ECO:0007669"/>
    <property type="project" value="UniProtKB-KW"/>
</dbReference>
<dbReference type="Gene3D" id="3.30.70.3460">
    <property type="match status" value="1"/>
</dbReference>
<evidence type="ECO:0000256" key="5">
    <source>
        <dbReference type="ARBA" id="ARBA00048470"/>
    </source>
</evidence>
<proteinExistence type="inferred from homology"/>